<dbReference type="InterPro" id="IPR023995">
    <property type="entry name" value="HemZ"/>
</dbReference>
<keyword evidence="4" id="KW-1185">Reference proteome</keyword>
<dbReference type="Gene3D" id="3.80.30.20">
    <property type="entry name" value="tm_1862 like domain"/>
    <property type="match status" value="1"/>
</dbReference>
<dbReference type="GO" id="GO:0051539">
    <property type="term" value="F:4 iron, 4 sulfur cluster binding"/>
    <property type="evidence" value="ECO:0007669"/>
    <property type="project" value="TreeGrafter"/>
</dbReference>
<dbReference type="SUPFAM" id="SSF102114">
    <property type="entry name" value="Radical SAM enzymes"/>
    <property type="match status" value="1"/>
</dbReference>
<evidence type="ECO:0000259" key="2">
    <source>
        <dbReference type="PROSITE" id="PS51918"/>
    </source>
</evidence>
<dbReference type="InterPro" id="IPR023404">
    <property type="entry name" value="rSAM_horseshoe"/>
</dbReference>
<dbReference type="SFLD" id="SFLDS00029">
    <property type="entry name" value="Radical_SAM"/>
    <property type="match status" value="1"/>
</dbReference>
<feature type="compositionally biased region" description="Basic and acidic residues" evidence="1">
    <location>
        <begin position="482"/>
        <end position="493"/>
    </location>
</feature>
<sequence>MSQQEVLEGFALKIEINRVGFNELTTEIFHINRLFFEEVEISYEPHENADIRIEITLNQDDDHCVLAAVQVHDVKLTETWSGLNERAANRTDLQGRKAAIRRSVCTALLQSLQEMTGLEQPWGILTGVRPTKLMHNLLQKHDRETCLNILREQYLVNEEKANLLVEVAERQLQVIPDLFHLEREVSVYIGIPFCPTKCAYCTFPAYDIRGNNGSVNSFLSGLHEELRIMGKWMKDAGLRITTIYWGGGTPTSISAEEMDALFTTMHESFPDMSAVRELTVEAGRPDTITPEKIEVMKMWQVDRISINPQSFTQETLDAIGRHHTVEETVEKFKLSREMGLDNINMDLIIGLPNEGMKELQHSLDETEKLMPESLTVHTLSFKRASQMTKNRDQYEVAERDEVAEMMERAIAWTQQHEYAPYYLYRQKNILGNLENVGYALEGRESLYNILMMEERQTIIGLGCGAVSKILYQRGESDDEAGEKEPQRIERFPNPKEPSVYNQAYLEYIEKKIKLLDEAYQPLICKLQEQK</sequence>
<dbReference type="InterPro" id="IPR007197">
    <property type="entry name" value="rSAM"/>
</dbReference>
<dbReference type="SFLD" id="SFLDF00310">
    <property type="entry name" value="oxygen-independent_coproporphy"/>
    <property type="match status" value="1"/>
</dbReference>
<dbReference type="CDD" id="cd01335">
    <property type="entry name" value="Radical_SAM"/>
    <property type="match status" value="1"/>
</dbReference>
<dbReference type="InterPro" id="IPR034505">
    <property type="entry name" value="Coproporphyrinogen-III_oxidase"/>
</dbReference>
<reference evidence="3" key="1">
    <citation type="submission" date="2020-09" db="EMBL/GenBank/DDBJ databases">
        <title>Draft Genome Sequence of Paenibacillus sp. WST5.</title>
        <authorList>
            <person name="Bao Z."/>
        </authorList>
    </citation>
    <scope>NUCLEOTIDE SEQUENCE</scope>
    <source>
        <strain evidence="3">WST5</strain>
    </source>
</reference>
<dbReference type="AlphaFoldDB" id="A0A926KPP4"/>
<name>A0A926KPP4_9BACL</name>
<dbReference type="Pfam" id="PF04055">
    <property type="entry name" value="Radical_SAM"/>
    <property type="match status" value="1"/>
</dbReference>
<dbReference type="GO" id="GO:0005737">
    <property type="term" value="C:cytoplasm"/>
    <property type="evidence" value="ECO:0007669"/>
    <property type="project" value="TreeGrafter"/>
</dbReference>
<dbReference type="GO" id="GO:0006779">
    <property type="term" value="P:porphyrin-containing compound biosynthetic process"/>
    <property type="evidence" value="ECO:0007669"/>
    <property type="project" value="TreeGrafter"/>
</dbReference>
<proteinExistence type="predicted"/>
<dbReference type="PANTHER" id="PTHR13932">
    <property type="entry name" value="COPROPORPHYRINIGEN III OXIDASE"/>
    <property type="match status" value="1"/>
</dbReference>
<gene>
    <name evidence="3" type="ORF">ICC18_16560</name>
</gene>
<dbReference type="InterPro" id="IPR006638">
    <property type="entry name" value="Elp3/MiaA/NifB-like_rSAM"/>
</dbReference>
<dbReference type="GO" id="GO:0003824">
    <property type="term" value="F:catalytic activity"/>
    <property type="evidence" value="ECO:0007669"/>
    <property type="project" value="InterPro"/>
</dbReference>
<dbReference type="NCBIfam" id="NF006061">
    <property type="entry name" value="PRK08207.1-4"/>
    <property type="match status" value="1"/>
</dbReference>
<evidence type="ECO:0000313" key="4">
    <source>
        <dbReference type="Proteomes" id="UP000650466"/>
    </source>
</evidence>
<feature type="region of interest" description="Disordered" evidence="1">
    <location>
        <begin position="475"/>
        <end position="496"/>
    </location>
</feature>
<protein>
    <submittedName>
        <fullName evidence="3">Coproporphyrinogen III oxidase</fullName>
    </submittedName>
</protein>
<dbReference type="Proteomes" id="UP000650466">
    <property type="component" value="Unassembled WGS sequence"/>
</dbReference>
<feature type="domain" description="Radical SAM core" evidence="2">
    <location>
        <begin position="179"/>
        <end position="417"/>
    </location>
</feature>
<evidence type="ECO:0000313" key="3">
    <source>
        <dbReference type="EMBL" id="MBD0381737.1"/>
    </source>
</evidence>
<accession>A0A926KPP4</accession>
<dbReference type="SFLD" id="SFLDG01065">
    <property type="entry name" value="anaerobic_coproporphyrinogen-I"/>
    <property type="match status" value="1"/>
</dbReference>
<dbReference type="InterPro" id="IPR058240">
    <property type="entry name" value="rSAM_sf"/>
</dbReference>
<dbReference type="SMART" id="SM00729">
    <property type="entry name" value="Elp3"/>
    <property type="match status" value="1"/>
</dbReference>
<comment type="caution">
    <text evidence="3">The sequence shown here is derived from an EMBL/GenBank/DDBJ whole genome shotgun (WGS) entry which is preliminary data.</text>
</comment>
<evidence type="ECO:0000256" key="1">
    <source>
        <dbReference type="SAM" id="MobiDB-lite"/>
    </source>
</evidence>
<dbReference type="NCBIfam" id="TIGR03994">
    <property type="entry name" value="rSAM_HemZ"/>
    <property type="match status" value="1"/>
</dbReference>
<dbReference type="PROSITE" id="PS51918">
    <property type="entry name" value="RADICAL_SAM"/>
    <property type="match status" value="1"/>
</dbReference>
<organism evidence="3 4">
    <name type="scientific">Paenibacillus sedimenti</name>
    <dbReference type="NCBI Taxonomy" id="2770274"/>
    <lineage>
        <taxon>Bacteria</taxon>
        <taxon>Bacillati</taxon>
        <taxon>Bacillota</taxon>
        <taxon>Bacilli</taxon>
        <taxon>Bacillales</taxon>
        <taxon>Paenibacillaceae</taxon>
        <taxon>Paenibacillus</taxon>
    </lineage>
</organism>
<dbReference type="PANTHER" id="PTHR13932:SF1">
    <property type="entry name" value="OXYGEN-INDEPENDENT COPROPORPHYRINOGEN-III OXIDASE-LIKE PROTEIN HEMZ"/>
    <property type="match status" value="1"/>
</dbReference>
<dbReference type="EMBL" id="JACVVD010000005">
    <property type="protein sequence ID" value="MBD0381737.1"/>
    <property type="molecule type" value="Genomic_DNA"/>
</dbReference>